<feature type="region of interest" description="Disordered" evidence="1">
    <location>
        <begin position="127"/>
        <end position="158"/>
    </location>
</feature>
<name>A0A0C9TXD9_SPHS4</name>
<organism evidence="2 3">
    <name type="scientific">Sphaerobolus stellatus (strain SS14)</name>
    <dbReference type="NCBI Taxonomy" id="990650"/>
    <lineage>
        <taxon>Eukaryota</taxon>
        <taxon>Fungi</taxon>
        <taxon>Dikarya</taxon>
        <taxon>Basidiomycota</taxon>
        <taxon>Agaricomycotina</taxon>
        <taxon>Agaricomycetes</taxon>
        <taxon>Phallomycetidae</taxon>
        <taxon>Geastrales</taxon>
        <taxon>Sphaerobolaceae</taxon>
        <taxon>Sphaerobolus</taxon>
    </lineage>
</organism>
<feature type="compositionally biased region" description="Polar residues" evidence="1">
    <location>
        <begin position="127"/>
        <end position="138"/>
    </location>
</feature>
<accession>A0A0C9TXD9</accession>
<keyword evidence="3" id="KW-1185">Reference proteome</keyword>
<evidence type="ECO:0000313" key="2">
    <source>
        <dbReference type="EMBL" id="KIJ35133.1"/>
    </source>
</evidence>
<reference evidence="2 3" key="1">
    <citation type="submission" date="2014-06" db="EMBL/GenBank/DDBJ databases">
        <title>Evolutionary Origins and Diversification of the Mycorrhizal Mutualists.</title>
        <authorList>
            <consortium name="DOE Joint Genome Institute"/>
            <consortium name="Mycorrhizal Genomics Consortium"/>
            <person name="Kohler A."/>
            <person name="Kuo A."/>
            <person name="Nagy L.G."/>
            <person name="Floudas D."/>
            <person name="Copeland A."/>
            <person name="Barry K.W."/>
            <person name="Cichocki N."/>
            <person name="Veneault-Fourrey C."/>
            <person name="LaButti K."/>
            <person name="Lindquist E.A."/>
            <person name="Lipzen A."/>
            <person name="Lundell T."/>
            <person name="Morin E."/>
            <person name="Murat C."/>
            <person name="Riley R."/>
            <person name="Ohm R."/>
            <person name="Sun H."/>
            <person name="Tunlid A."/>
            <person name="Henrissat B."/>
            <person name="Grigoriev I.V."/>
            <person name="Hibbett D.S."/>
            <person name="Martin F."/>
        </authorList>
    </citation>
    <scope>NUCLEOTIDE SEQUENCE [LARGE SCALE GENOMIC DNA]</scope>
    <source>
        <strain evidence="2 3">SS14</strain>
    </source>
</reference>
<evidence type="ECO:0000313" key="3">
    <source>
        <dbReference type="Proteomes" id="UP000054279"/>
    </source>
</evidence>
<dbReference type="HOGENOM" id="CLU_026214_1_0_1"/>
<dbReference type="AlphaFoldDB" id="A0A0C9TXD9"/>
<dbReference type="EMBL" id="KN837192">
    <property type="protein sequence ID" value="KIJ35133.1"/>
    <property type="molecule type" value="Genomic_DNA"/>
</dbReference>
<dbReference type="OrthoDB" id="3259294at2759"/>
<protein>
    <submittedName>
        <fullName evidence="2">Uncharacterized protein</fullName>
    </submittedName>
</protein>
<dbReference type="Proteomes" id="UP000054279">
    <property type="component" value="Unassembled WGS sequence"/>
</dbReference>
<proteinExistence type="predicted"/>
<evidence type="ECO:0000256" key="1">
    <source>
        <dbReference type="SAM" id="MobiDB-lite"/>
    </source>
</evidence>
<sequence>MLNGDADQHEKARSLITKIVNHMTTHMQIGSPMAAAYLLGLPDHYSSHSFKPLYWRQYVKHVLQHWPKSTESGNLNTDEDNLVCIQKVKGQYMQMDIVRDYIYQPLELANVCLYDWTNQYDKLRSRNNTNATSHSTEAGSGDLDELQAGSDELDENDPQVPEELYAAENTSAHLLFIAEHPHCDRYYVKKLPKAKWKVPNFLGGALLKQDGPDPLYYSLTMLTLFKPWRKGEDLKLHSQSWSEAFTNFEFSAQQLEHIKYFNIKHECYDALDDFHTQRQQSDTYPNKEDQLLTEIDSSWFGFDEKINDQDQLNIEAATEEYEKPNGSTFKRLDEMLRTEIQLREAGWGVNNSNIGNKEFENVLTDEQNSQPLHG</sequence>
<gene>
    <name evidence="2" type="ORF">M422DRAFT_262692</name>
</gene>